<dbReference type="EMBL" id="MTLA01000580">
    <property type="protein sequence ID" value="OOP61087.1"/>
    <property type="molecule type" value="Genomic_DNA"/>
</dbReference>
<dbReference type="AlphaFoldDB" id="A0A8E2I3Q4"/>
<feature type="non-terminal residue" evidence="1">
    <location>
        <position position="73"/>
    </location>
</feature>
<proteinExistence type="predicted"/>
<reference evidence="1 2" key="1">
    <citation type="submission" date="2017-01" db="EMBL/GenBank/DDBJ databases">
        <title>Draft genome sequence of Bacillus oleronius.</title>
        <authorList>
            <person name="Allam M."/>
        </authorList>
    </citation>
    <scope>NUCLEOTIDE SEQUENCE [LARGE SCALE GENOMIC DNA]</scope>
    <source>
        <strain evidence="1 2">DSM 9356</strain>
    </source>
</reference>
<name>A0A8E2I3Q4_9BACI</name>
<gene>
    <name evidence="1" type="ORF">BWZ43_25805</name>
</gene>
<comment type="caution">
    <text evidence="1">The sequence shown here is derived from an EMBL/GenBank/DDBJ whole genome shotgun (WGS) entry which is preliminary data.</text>
</comment>
<sequence>MNLVAMLNSRNIAGIQEDTLKSILRGHHPAISVKMAQNGMVMLSDNTIIKCVHEYYQNPESTMDMKKYKNSPA</sequence>
<dbReference type="Proteomes" id="UP000189761">
    <property type="component" value="Unassembled WGS sequence"/>
</dbReference>
<dbReference type="RefSeq" id="WP_211279644.1">
    <property type="nucleotide sequence ID" value="NZ_MTLA01000580.1"/>
</dbReference>
<evidence type="ECO:0000313" key="1">
    <source>
        <dbReference type="EMBL" id="OOP61087.1"/>
    </source>
</evidence>
<organism evidence="1 2">
    <name type="scientific">Heyndrickxia oleronia</name>
    <dbReference type="NCBI Taxonomy" id="38875"/>
    <lineage>
        <taxon>Bacteria</taxon>
        <taxon>Bacillati</taxon>
        <taxon>Bacillota</taxon>
        <taxon>Bacilli</taxon>
        <taxon>Bacillales</taxon>
        <taxon>Bacillaceae</taxon>
        <taxon>Heyndrickxia</taxon>
    </lineage>
</organism>
<protein>
    <submittedName>
        <fullName evidence="1">Uncharacterized protein</fullName>
    </submittedName>
</protein>
<accession>A0A8E2I3Q4</accession>
<keyword evidence="2" id="KW-1185">Reference proteome</keyword>
<evidence type="ECO:0000313" key="2">
    <source>
        <dbReference type="Proteomes" id="UP000189761"/>
    </source>
</evidence>